<proteinExistence type="predicted"/>
<dbReference type="AlphaFoldDB" id="A0AAW9S1T3"/>
<dbReference type="EMBL" id="JBDKWZ010000011">
    <property type="protein sequence ID" value="MEN7550067.1"/>
    <property type="molecule type" value="Genomic_DNA"/>
</dbReference>
<dbReference type="Proteomes" id="UP001403385">
    <property type="component" value="Unassembled WGS sequence"/>
</dbReference>
<comment type="caution">
    <text evidence="1">The sequence shown here is derived from an EMBL/GenBank/DDBJ whole genome shotgun (WGS) entry which is preliminary data.</text>
</comment>
<reference evidence="1 2" key="1">
    <citation type="submission" date="2024-04" db="EMBL/GenBank/DDBJ databases">
        <title>Novel genus in family Flammeovirgaceae.</title>
        <authorList>
            <person name="Nguyen T.H."/>
            <person name="Vuong T.Q."/>
            <person name="Le H."/>
            <person name="Kim S.-G."/>
        </authorList>
    </citation>
    <scope>NUCLEOTIDE SEQUENCE [LARGE SCALE GENOMIC DNA]</scope>
    <source>
        <strain evidence="1 2">JCM 23209</strain>
    </source>
</reference>
<evidence type="ECO:0000313" key="2">
    <source>
        <dbReference type="Proteomes" id="UP001403385"/>
    </source>
</evidence>
<name>A0AAW9S1T3_9BACT</name>
<dbReference type="RefSeq" id="WP_346822840.1">
    <property type="nucleotide sequence ID" value="NZ_JBDKWZ010000011.1"/>
</dbReference>
<evidence type="ECO:0008006" key="3">
    <source>
        <dbReference type="Google" id="ProtNLM"/>
    </source>
</evidence>
<evidence type="ECO:0000313" key="1">
    <source>
        <dbReference type="EMBL" id="MEN7550067.1"/>
    </source>
</evidence>
<keyword evidence="2" id="KW-1185">Reference proteome</keyword>
<gene>
    <name evidence="1" type="ORF">AAG747_19245</name>
</gene>
<sequence>MGSRDEAGAWCLWLSLPEELREKALVFTDGLAAYEAIFAPGQHQVRRKKTNHPDRTPEQYPAATLRKVKYGKNLAFSKTWKNHWLAIRYFLYHYNLDKLTKNTSLF</sequence>
<protein>
    <recommendedName>
        <fullName evidence="3">Transposase</fullName>
    </recommendedName>
</protein>
<organism evidence="1 2">
    <name type="scientific">Rapidithrix thailandica</name>
    <dbReference type="NCBI Taxonomy" id="413964"/>
    <lineage>
        <taxon>Bacteria</taxon>
        <taxon>Pseudomonadati</taxon>
        <taxon>Bacteroidota</taxon>
        <taxon>Cytophagia</taxon>
        <taxon>Cytophagales</taxon>
        <taxon>Flammeovirgaceae</taxon>
        <taxon>Rapidithrix</taxon>
    </lineage>
</organism>
<accession>A0AAW9S1T3</accession>